<organism evidence="2 3">
    <name type="scientific">Globodera rostochiensis</name>
    <name type="common">Golden nematode worm</name>
    <name type="synonym">Heterodera rostochiensis</name>
    <dbReference type="NCBI Taxonomy" id="31243"/>
    <lineage>
        <taxon>Eukaryota</taxon>
        <taxon>Metazoa</taxon>
        <taxon>Ecdysozoa</taxon>
        <taxon>Nematoda</taxon>
        <taxon>Chromadorea</taxon>
        <taxon>Rhabditida</taxon>
        <taxon>Tylenchina</taxon>
        <taxon>Tylenchomorpha</taxon>
        <taxon>Tylenchoidea</taxon>
        <taxon>Heteroderidae</taxon>
        <taxon>Heteroderinae</taxon>
        <taxon>Globodera</taxon>
    </lineage>
</organism>
<dbReference type="AlphaFoldDB" id="A0A914I9Z3"/>
<proteinExistence type="predicted"/>
<evidence type="ECO:0000313" key="2">
    <source>
        <dbReference type="Proteomes" id="UP000887572"/>
    </source>
</evidence>
<accession>A0A914I9Z3</accession>
<evidence type="ECO:0000313" key="3">
    <source>
        <dbReference type="WBParaSite" id="Gr19_v10_g866.t1"/>
    </source>
</evidence>
<dbReference type="WBParaSite" id="Gr19_v10_g866.t1">
    <property type="protein sequence ID" value="Gr19_v10_g866.t1"/>
    <property type="gene ID" value="Gr19_v10_g866"/>
</dbReference>
<feature type="region of interest" description="Disordered" evidence="1">
    <location>
        <begin position="65"/>
        <end position="85"/>
    </location>
</feature>
<name>A0A914I9Z3_GLORO</name>
<evidence type="ECO:0000256" key="1">
    <source>
        <dbReference type="SAM" id="MobiDB-lite"/>
    </source>
</evidence>
<sequence>MVEIFGSGQSADNFLDKVSKLLLGWIKFGSVRQSVDTFWTTCLACVALPAVVRALPTYSTCASEGAKRSERSERSVATERVHGEM</sequence>
<dbReference type="Proteomes" id="UP000887572">
    <property type="component" value="Unplaced"/>
</dbReference>
<protein>
    <submittedName>
        <fullName evidence="3">Uncharacterized protein</fullName>
    </submittedName>
</protein>
<keyword evidence="2" id="KW-1185">Reference proteome</keyword>
<reference evidence="3" key="1">
    <citation type="submission" date="2022-11" db="UniProtKB">
        <authorList>
            <consortium name="WormBaseParasite"/>
        </authorList>
    </citation>
    <scope>IDENTIFICATION</scope>
</reference>